<proteinExistence type="predicted"/>
<feature type="transmembrane region" description="Helical" evidence="2">
    <location>
        <begin position="583"/>
        <end position="605"/>
    </location>
</feature>
<feature type="compositionally biased region" description="Basic residues" evidence="1">
    <location>
        <begin position="473"/>
        <end position="483"/>
    </location>
</feature>
<keyword evidence="2" id="KW-1133">Transmembrane helix</keyword>
<dbReference type="InParanoid" id="A0A3N4L4R6"/>
<dbReference type="GO" id="GO:0000329">
    <property type="term" value="C:fungal-type vacuole membrane"/>
    <property type="evidence" value="ECO:0007669"/>
    <property type="project" value="InterPro"/>
</dbReference>
<feature type="compositionally biased region" description="Basic and acidic residues" evidence="1">
    <location>
        <begin position="25"/>
        <end position="40"/>
    </location>
</feature>
<evidence type="ECO:0000313" key="3">
    <source>
        <dbReference type="EMBL" id="RPB16768.1"/>
    </source>
</evidence>
<feature type="region of interest" description="Disordered" evidence="1">
    <location>
        <begin position="196"/>
        <end position="215"/>
    </location>
</feature>
<feature type="compositionally biased region" description="Pro residues" evidence="1">
    <location>
        <begin position="328"/>
        <end position="340"/>
    </location>
</feature>
<feature type="compositionally biased region" description="Low complexity" evidence="1">
    <location>
        <begin position="405"/>
        <end position="418"/>
    </location>
</feature>
<dbReference type="STRING" id="1392247.A0A3N4L4R6"/>
<keyword evidence="2" id="KW-0472">Membrane</keyword>
<dbReference type="InterPro" id="IPR046368">
    <property type="entry name" value="Tag1"/>
</dbReference>
<feature type="compositionally biased region" description="Polar residues" evidence="1">
    <location>
        <begin position="379"/>
        <end position="404"/>
    </location>
</feature>
<feature type="region of interest" description="Disordered" evidence="1">
    <location>
        <begin position="300"/>
        <end position="355"/>
    </location>
</feature>
<feature type="region of interest" description="Disordered" evidence="1">
    <location>
        <begin position="371"/>
        <end position="435"/>
    </location>
</feature>
<feature type="region of interest" description="Disordered" evidence="1">
    <location>
        <begin position="84"/>
        <end position="122"/>
    </location>
</feature>
<dbReference type="Pfam" id="PF12505">
    <property type="entry name" value="DUF3712"/>
    <property type="match status" value="1"/>
</dbReference>
<dbReference type="Proteomes" id="UP000277580">
    <property type="component" value="Unassembled WGS sequence"/>
</dbReference>
<feature type="region of interest" description="Disordered" evidence="1">
    <location>
        <begin position="221"/>
        <end position="241"/>
    </location>
</feature>
<protein>
    <submittedName>
        <fullName evidence="3">Uncharacterized protein</fullName>
    </submittedName>
</protein>
<feature type="region of interest" description="Disordered" evidence="1">
    <location>
        <begin position="153"/>
        <end position="180"/>
    </location>
</feature>
<feature type="compositionally biased region" description="Basic and acidic residues" evidence="1">
    <location>
        <begin position="94"/>
        <end position="107"/>
    </location>
</feature>
<feature type="region of interest" description="Disordered" evidence="1">
    <location>
        <begin position="447"/>
        <end position="517"/>
    </location>
</feature>
<dbReference type="PANTHER" id="PTHR35895:SF3">
    <property type="entry name" value="PRE-RRNA PROCESSING PROTEIN"/>
    <property type="match status" value="1"/>
</dbReference>
<dbReference type="OrthoDB" id="10039566at2759"/>
<keyword evidence="4" id="KW-1185">Reference proteome</keyword>
<accession>A0A3N4L4R6</accession>
<dbReference type="InterPro" id="IPR022185">
    <property type="entry name" value="DUF3712"/>
</dbReference>
<feature type="compositionally biased region" description="Low complexity" evidence="1">
    <location>
        <begin position="110"/>
        <end position="122"/>
    </location>
</feature>
<feature type="compositionally biased region" description="Basic and acidic residues" evidence="1">
    <location>
        <begin position="154"/>
        <end position="163"/>
    </location>
</feature>
<keyword evidence="2" id="KW-0812">Transmembrane</keyword>
<evidence type="ECO:0000256" key="1">
    <source>
        <dbReference type="SAM" id="MobiDB-lite"/>
    </source>
</evidence>
<organism evidence="3 4">
    <name type="scientific">Morchella conica CCBAS932</name>
    <dbReference type="NCBI Taxonomy" id="1392247"/>
    <lineage>
        <taxon>Eukaryota</taxon>
        <taxon>Fungi</taxon>
        <taxon>Dikarya</taxon>
        <taxon>Ascomycota</taxon>
        <taxon>Pezizomycotina</taxon>
        <taxon>Pezizomycetes</taxon>
        <taxon>Pezizales</taxon>
        <taxon>Morchellaceae</taxon>
        <taxon>Morchella</taxon>
    </lineage>
</organism>
<dbReference type="PANTHER" id="PTHR35895">
    <property type="entry name" value="CHROMOSOME 16, WHOLE GENOME SHOTGUN SEQUENCE"/>
    <property type="match status" value="1"/>
</dbReference>
<evidence type="ECO:0000313" key="4">
    <source>
        <dbReference type="Proteomes" id="UP000277580"/>
    </source>
</evidence>
<evidence type="ECO:0000256" key="2">
    <source>
        <dbReference type="SAM" id="Phobius"/>
    </source>
</evidence>
<gene>
    <name evidence="3" type="ORF">P167DRAFT_569953</name>
</gene>
<sequence length="1337" mass="147277">MAPDQPQMGSPIIDPTSAPSTPTTYDHRDSLVETKSRNSRSESVLLPDSPLSGTDSLGGEVWIPRLSGGLKRLQYGGKTLEFAQTAGNHGVGTPRRDAGNTDDRQDENTPVPSVPLALPVSPPRSVAGLKVFKKPNRHLSSHENVNYAWPRETGCIKDPKESTREEDDDREGSSLTGCEYESDDLAEDISHGLAYGHRKQPTSTSSPSSGEYVPDTVNESLRERSQDQTNNYPHRSSIHEPVSNVAIPENLAVAEKSSRFKILGKNGFFTSWKKATKTVNLEEKGLEEIPRDRHYEGCILCPPQPSPRSSVTSTVGAPELYAPSGQNPGPPPLTPPPSPPGNKDIKGKSPAPQESLLAPTSYNVMKDLLGKHDKVGQPGPSNYYQGASNRRSPFNNYPTYLNRYSNSSNDSGNLGGPSKRPEKAEGNANTGSRSLNIRLELSSGDNEHAVENDTDGNYDGDPYQESQEDTHNRAKGVIKRRPLSGRPSFLGKRSSRGLIRLPDNSGESPHPGSRRDHQYLGADGIYEMVEIEPISASSSAIAPNFHTEPVRPIQRVRTEWFMQTLFIRFKRDVVQYLVENWKLVSAVTVVVSVLLSMILLLLVIIPNIMRDRAGRATFEVAALHISDISYNYTTVTLDFKVISNAGTRVNINPASFSLESDNDYNYDFYHSKKEDSKNKSELYRGHRYTPIGELHLYKDLSFSKGNGDMVLTSEAADDDDESDGNNDATEPGFWRPREMVEILVWGAYSNETGMRSVIRGDVRVQARGFVTWVDIQKEVNIYSMGGFQDLKIDSYKFLQPQKGFIDANISWFNPSIVTMNMGTVDFDLFLGDLPIGDAKISSMAIFPGYNHAHLSSSLFDRDIFRSNKTLLGELISSITLVEAGPTREKLLHLNGRNTTVDGTGIEWLQPIIQLFDKDLPVAMNEQIFSTFNTSILLTMTPDGKTKLKRGSIECKLKLPFESEDFLITVRGVGYFLDISLSPNGAGFLRIESTMNSHDHTVLSGIHTFNSSLVGSSSSIIEENVLKTVFMPDFIKAETLSLKVSGSMAADLETPYGEGRISGIKVENHIWQMKGLHGLDGGGKSKVIISNETVIGNIWTVTLQIQNPSDMFVDLGDTVFDVVQTKNSTGCIGTISIEKLALNYGSNNVTGNFDLAAPHCNASELAEFLSNFMTGGRNDLNLRTTSSHEVMGFNGLEVGAEWISPSYRLFDSIDLIIGEHNVMARISLKNPFDVVLTLDSVDMELVLAGKVIAALTSQEHSKETVMGGQSATLSGIPLIPVSSIQELVETFQRELLSETSELMAITASGKIRLLLADYEVPLMNYKQENVEVKLRWEI</sequence>
<dbReference type="EMBL" id="ML119107">
    <property type="protein sequence ID" value="RPB16768.1"/>
    <property type="molecule type" value="Genomic_DNA"/>
</dbReference>
<feature type="region of interest" description="Disordered" evidence="1">
    <location>
        <begin position="1"/>
        <end position="60"/>
    </location>
</feature>
<name>A0A3N4L4R6_9PEZI</name>
<reference evidence="3 4" key="1">
    <citation type="journal article" date="2018" name="Nat. Ecol. Evol.">
        <title>Pezizomycetes genomes reveal the molecular basis of ectomycorrhizal truffle lifestyle.</title>
        <authorList>
            <person name="Murat C."/>
            <person name="Payen T."/>
            <person name="Noel B."/>
            <person name="Kuo A."/>
            <person name="Morin E."/>
            <person name="Chen J."/>
            <person name="Kohler A."/>
            <person name="Krizsan K."/>
            <person name="Balestrini R."/>
            <person name="Da Silva C."/>
            <person name="Montanini B."/>
            <person name="Hainaut M."/>
            <person name="Levati E."/>
            <person name="Barry K.W."/>
            <person name="Belfiori B."/>
            <person name="Cichocki N."/>
            <person name="Clum A."/>
            <person name="Dockter R.B."/>
            <person name="Fauchery L."/>
            <person name="Guy J."/>
            <person name="Iotti M."/>
            <person name="Le Tacon F."/>
            <person name="Lindquist E.A."/>
            <person name="Lipzen A."/>
            <person name="Malagnac F."/>
            <person name="Mello A."/>
            <person name="Molinier V."/>
            <person name="Miyauchi S."/>
            <person name="Poulain J."/>
            <person name="Riccioni C."/>
            <person name="Rubini A."/>
            <person name="Sitrit Y."/>
            <person name="Splivallo R."/>
            <person name="Traeger S."/>
            <person name="Wang M."/>
            <person name="Zifcakova L."/>
            <person name="Wipf D."/>
            <person name="Zambonelli A."/>
            <person name="Paolocci F."/>
            <person name="Nowrousian M."/>
            <person name="Ottonello S."/>
            <person name="Baldrian P."/>
            <person name="Spatafora J.W."/>
            <person name="Henrissat B."/>
            <person name="Nagy L.G."/>
            <person name="Aury J.M."/>
            <person name="Wincker P."/>
            <person name="Grigoriev I.V."/>
            <person name="Bonfante P."/>
            <person name="Martin F.M."/>
        </authorList>
    </citation>
    <scope>NUCLEOTIDE SEQUENCE [LARGE SCALE GENOMIC DNA]</scope>
    <source>
        <strain evidence="3 4">CCBAS932</strain>
    </source>
</reference>